<comment type="subunit">
    <text evidence="13">Heterodimer of AddA and AddB/RexB.</text>
</comment>
<dbReference type="HAMAP" id="MF_01451">
    <property type="entry name" value="AddA"/>
    <property type="match status" value="1"/>
</dbReference>
<dbReference type="EMBL" id="SWLG01000005">
    <property type="protein sequence ID" value="TLS37877.1"/>
    <property type="molecule type" value="Genomic_DNA"/>
</dbReference>
<dbReference type="PANTHER" id="PTHR11070">
    <property type="entry name" value="UVRD / RECB / PCRA DNA HELICASE FAMILY MEMBER"/>
    <property type="match status" value="1"/>
</dbReference>
<evidence type="ECO:0000259" key="15">
    <source>
        <dbReference type="PROSITE" id="PS51198"/>
    </source>
</evidence>
<comment type="cofactor">
    <cofactor evidence="13">
        <name>Mg(2+)</name>
        <dbReference type="ChEBI" id="CHEBI:18420"/>
    </cofactor>
</comment>
<keyword evidence="8 13" id="KW-0238">DNA-binding</keyword>
<dbReference type="NCBIfam" id="TIGR02785">
    <property type="entry name" value="addA_Gpos"/>
    <property type="match status" value="1"/>
</dbReference>
<keyword evidence="3 13" id="KW-0227">DNA damage</keyword>
<dbReference type="RefSeq" id="WP_138125380.1">
    <property type="nucleotide sequence ID" value="NZ_SWLG01000005.1"/>
</dbReference>
<name>A0A5R9F2Q0_9BACL</name>
<dbReference type="GO" id="GO:0033202">
    <property type="term" value="C:DNA helicase complex"/>
    <property type="evidence" value="ECO:0007669"/>
    <property type="project" value="TreeGrafter"/>
</dbReference>
<gene>
    <name evidence="13 17" type="primary">addA</name>
    <name evidence="17" type="ORF">FCL54_08650</name>
</gene>
<dbReference type="InterPro" id="IPR000212">
    <property type="entry name" value="DNA_helicase_UvrD/REP"/>
</dbReference>
<evidence type="ECO:0000313" key="17">
    <source>
        <dbReference type="EMBL" id="TLS37877.1"/>
    </source>
</evidence>
<dbReference type="EC" id="5.6.2.4" evidence="13"/>
<dbReference type="Proteomes" id="UP000308230">
    <property type="component" value="Unassembled WGS sequence"/>
</dbReference>
<evidence type="ECO:0000313" key="18">
    <source>
        <dbReference type="Proteomes" id="UP000308230"/>
    </source>
</evidence>
<keyword evidence="5 13" id="KW-0347">Helicase</keyword>
<evidence type="ECO:0000256" key="4">
    <source>
        <dbReference type="ARBA" id="ARBA00022801"/>
    </source>
</evidence>
<dbReference type="PROSITE" id="PS51217">
    <property type="entry name" value="UVRD_HELICASE_CTER"/>
    <property type="match status" value="1"/>
</dbReference>
<comment type="caution">
    <text evidence="17">The sequence shown here is derived from an EMBL/GenBank/DDBJ whole genome shotgun (WGS) entry which is preliminary data.</text>
</comment>
<keyword evidence="1 13" id="KW-0540">Nuclease</keyword>
<evidence type="ECO:0000256" key="1">
    <source>
        <dbReference type="ARBA" id="ARBA00022722"/>
    </source>
</evidence>
<keyword evidence="18" id="KW-1185">Reference proteome</keyword>
<dbReference type="InterPro" id="IPR014152">
    <property type="entry name" value="AddA"/>
</dbReference>
<sequence>MNDLLKKPEGSTWTDEQWEAIASRNQDILVAAAAGSGKTAVLVERIIRRITDESDPAEVDRLLIVTFTNAAAAEMRKRIGDALEKQLKEQPSSVYLRRQLSLINRASISTLHSFCMEVLRRYYYKVDLDPGFRVADDTEASLLREEALEELFEENYSQEDNEKFFDLVDRYSTDRSDVDLQLLVEKLYNFSRSHPWPNSWLDEMASKYDDTGDFENLSWISEIIGDVKRQLKGFETMYEKAIEIAYKPGGPEPYLQNLEEELTMVRLLLQAAEQSWEKLYEAFKGVKFGRLKSCKGDQYESRYIDQVKVIRDSVKKSLGSLKEDLFEREPEEYLEDLKALSPVIRTLVSLVKEFGLKYQSKKQEKGLVDYADLEHYCLAVLLDEKAVQENPVPSDAASDFRKQFVEVLVDEYQDTNLVQETILKLVSESEEDSGNLFMVGDVKQSIYRFRLAEPGLFLMKYKMFTKAGEIGGKRIDLAKNFRSRSEVLDGTNFVFKQIMNEDVGEIEYDRDAELVQGTEYPHADGTEAELLLINRTPADDDEEEQEGAELEKVQLEARLLAKKIKGLLGKDGGTRTKVFDKKGGYMRPIEYRDIVILLRATSSWAPTILEELKQAGIPSYAELSTGYFDATEVSVMMSLLKVIDNPYQDIPLAAVLRSPIVGLSEEELARIRIHDKKASYFQALKHFLAETTSDNELNQKLGKFVNVLNEWRARAREGALSDLIWQLYRETKYFDFVGGLPGGIQRQANLRALYDRARQYESTSFRGLFRFLRFIERMQEQGGDLGTARALGEQEDVVRLMTIHKSKGLEFPVVFLAGISKQFNMRDLNDKFLLHKEIGFGTKYIDPIQRISYPTLPLVTIQKRMKMELIAEEMRVLYVALTRSREKLYLVGTVNDFEKEVQKWLESAGEEKWILPDYERAKSKSYLDWIGPSLIRHRDLKPLRERYSVPETIVEDIYQHPSTWKFEQFEAGEFSQIEGEAEKQEEAILSLIRNQEPVHVSGEWEEQINRQLKWQYPHSSAVSRMSKQTVTEIKRQKEIFDDERSDKEFIKQFQKPIAERPKFLQSKSLTPAEKGTAMHIVMQHLVGKKDVTSEMLEEQITMLEQKELLTREQAEAIERGKVLAFFHSDLGSRVLDAKKIHKEIPFSLGVPADWANTDWKGDNETVLLQGVIDCILEEEDGLVLIDYKTDNISGRFTTEEHADKVMRERYRVQLDLYASAVQQIWKKPCKEKIVYYFDSETAITI</sequence>
<proteinExistence type="inferred from homology"/>
<accession>A0A5R9F2Q0</accession>
<comment type="similarity">
    <text evidence="13">Belongs to the helicase family. AddA subfamily.</text>
</comment>
<evidence type="ECO:0000256" key="6">
    <source>
        <dbReference type="ARBA" id="ARBA00022839"/>
    </source>
</evidence>
<evidence type="ECO:0000256" key="10">
    <source>
        <dbReference type="ARBA" id="ARBA00023235"/>
    </source>
</evidence>
<evidence type="ECO:0000256" key="14">
    <source>
        <dbReference type="PROSITE-ProRule" id="PRU00560"/>
    </source>
</evidence>
<reference evidence="17 18" key="1">
    <citation type="submission" date="2019-04" db="EMBL/GenBank/DDBJ databases">
        <title>Bacillus caeni sp. nov., a bacterium isolated from mangrove sediment.</title>
        <authorList>
            <person name="Huang H."/>
            <person name="Mo K."/>
            <person name="Hu Y."/>
        </authorList>
    </citation>
    <scope>NUCLEOTIDE SEQUENCE [LARGE SCALE GENOMIC DNA]</scope>
    <source>
        <strain evidence="17 18">HB172195</strain>
    </source>
</reference>
<keyword evidence="4 13" id="KW-0378">Hydrolase</keyword>
<comment type="catalytic activity">
    <reaction evidence="11 13">
        <text>Couples ATP hydrolysis with the unwinding of duplex DNA by translocating in the 3'-5' direction.</text>
        <dbReference type="EC" id="5.6.2.4"/>
    </reaction>
</comment>
<evidence type="ECO:0000256" key="5">
    <source>
        <dbReference type="ARBA" id="ARBA00022806"/>
    </source>
</evidence>
<feature type="domain" description="UvrD-like helicase C-terminal" evidence="16">
    <location>
        <begin position="512"/>
        <end position="808"/>
    </location>
</feature>
<dbReference type="Gene3D" id="3.90.320.10">
    <property type="match status" value="1"/>
</dbReference>
<evidence type="ECO:0000256" key="7">
    <source>
        <dbReference type="ARBA" id="ARBA00022840"/>
    </source>
</evidence>
<comment type="function">
    <text evidence="13">The heterodimer acts as both an ATP-dependent DNA helicase and an ATP-dependent, dual-direction single-stranded exonuclease. Recognizes the chi site generating a DNA molecule suitable for the initiation of homologous recombination. The AddA nuclease domain is required for chi fragment generation; this subunit has the helicase and 3' -&gt; 5' nuclease activities.</text>
</comment>
<dbReference type="GO" id="GO:0000724">
    <property type="term" value="P:double-strand break repair via homologous recombination"/>
    <property type="evidence" value="ECO:0007669"/>
    <property type="project" value="UniProtKB-UniRule"/>
</dbReference>
<comment type="catalytic activity">
    <reaction evidence="12 13">
        <text>ATP + H2O = ADP + phosphate + H(+)</text>
        <dbReference type="Rhea" id="RHEA:13065"/>
        <dbReference type="ChEBI" id="CHEBI:15377"/>
        <dbReference type="ChEBI" id="CHEBI:15378"/>
        <dbReference type="ChEBI" id="CHEBI:30616"/>
        <dbReference type="ChEBI" id="CHEBI:43474"/>
        <dbReference type="ChEBI" id="CHEBI:456216"/>
        <dbReference type="EC" id="5.6.2.4"/>
    </reaction>
</comment>
<dbReference type="FunFam" id="3.40.50.300:FF:001236">
    <property type="entry name" value="ATP-dependent helicase/nuclease subunit A"/>
    <property type="match status" value="1"/>
</dbReference>
<dbReference type="Pfam" id="PF12705">
    <property type="entry name" value="PDDEXK_1"/>
    <property type="match status" value="1"/>
</dbReference>
<keyword evidence="10 13" id="KW-0413">Isomerase</keyword>
<evidence type="ECO:0000256" key="9">
    <source>
        <dbReference type="ARBA" id="ARBA00023204"/>
    </source>
</evidence>
<dbReference type="Gene3D" id="6.10.250.2380">
    <property type="match status" value="1"/>
</dbReference>
<protein>
    <recommendedName>
        <fullName evidence="13">ATP-dependent helicase/nuclease subunit A</fullName>
        <ecNumber evidence="13">3.1.-.-</ecNumber>
        <ecNumber evidence="13">5.6.2.4</ecNumber>
    </recommendedName>
    <alternativeName>
        <fullName evidence="13">ATP-dependent helicase/nuclease AddA</fullName>
    </alternativeName>
    <alternativeName>
        <fullName evidence="13">DNA 3'-5' helicase AddA</fullName>
    </alternativeName>
</protein>
<keyword evidence="2 13" id="KW-0547">Nucleotide-binding</keyword>
<dbReference type="SUPFAM" id="SSF52980">
    <property type="entry name" value="Restriction endonuclease-like"/>
    <property type="match status" value="1"/>
</dbReference>
<dbReference type="FunFam" id="3.40.50.300:FF:001196">
    <property type="entry name" value="ATP-dependent helicase/nuclease subunit A"/>
    <property type="match status" value="1"/>
</dbReference>
<evidence type="ECO:0000256" key="13">
    <source>
        <dbReference type="HAMAP-Rule" id="MF_01451"/>
    </source>
</evidence>
<dbReference type="PANTHER" id="PTHR11070:SF48">
    <property type="entry name" value="ATP-DEPENDENT HELICASE_NUCLEASE SUBUNIT A"/>
    <property type="match status" value="1"/>
</dbReference>
<evidence type="ECO:0000256" key="12">
    <source>
        <dbReference type="ARBA" id="ARBA00048988"/>
    </source>
</evidence>
<dbReference type="PROSITE" id="PS51198">
    <property type="entry name" value="UVRD_HELICASE_ATP_BIND"/>
    <property type="match status" value="1"/>
</dbReference>
<dbReference type="Pfam" id="PF00580">
    <property type="entry name" value="UvrD-helicase"/>
    <property type="match status" value="1"/>
</dbReference>
<dbReference type="GO" id="GO:0008408">
    <property type="term" value="F:3'-5' exonuclease activity"/>
    <property type="evidence" value="ECO:0007669"/>
    <property type="project" value="UniProtKB-UniRule"/>
</dbReference>
<feature type="binding site" evidence="14">
    <location>
        <begin position="32"/>
        <end position="39"/>
    </location>
    <ligand>
        <name>ATP</name>
        <dbReference type="ChEBI" id="CHEBI:30616"/>
    </ligand>
</feature>
<dbReference type="GO" id="GO:0005829">
    <property type="term" value="C:cytosol"/>
    <property type="evidence" value="ECO:0007669"/>
    <property type="project" value="TreeGrafter"/>
</dbReference>
<dbReference type="SUPFAM" id="SSF52540">
    <property type="entry name" value="P-loop containing nucleoside triphosphate hydrolases"/>
    <property type="match status" value="1"/>
</dbReference>
<dbReference type="GO" id="GO:0016887">
    <property type="term" value="F:ATP hydrolysis activity"/>
    <property type="evidence" value="ECO:0007669"/>
    <property type="project" value="RHEA"/>
</dbReference>
<dbReference type="InterPro" id="IPR011335">
    <property type="entry name" value="Restrct_endonuc-II-like"/>
</dbReference>
<dbReference type="AlphaFoldDB" id="A0A5R9F2Q0"/>
<evidence type="ECO:0000259" key="16">
    <source>
        <dbReference type="PROSITE" id="PS51217"/>
    </source>
</evidence>
<dbReference type="CDD" id="cd17932">
    <property type="entry name" value="DEXQc_UvrD"/>
    <property type="match status" value="1"/>
</dbReference>
<dbReference type="GO" id="GO:0005524">
    <property type="term" value="F:ATP binding"/>
    <property type="evidence" value="ECO:0007669"/>
    <property type="project" value="UniProtKB-UniRule"/>
</dbReference>
<evidence type="ECO:0000256" key="3">
    <source>
        <dbReference type="ARBA" id="ARBA00022763"/>
    </source>
</evidence>
<dbReference type="InterPro" id="IPR011604">
    <property type="entry name" value="PDDEXK-like_dom_sf"/>
</dbReference>
<dbReference type="InterPro" id="IPR014016">
    <property type="entry name" value="UvrD-like_ATP-bd"/>
</dbReference>
<dbReference type="OrthoDB" id="9810135at2"/>
<feature type="domain" description="UvrD-like helicase ATP-binding" evidence="15">
    <location>
        <begin position="11"/>
        <end position="484"/>
    </location>
</feature>
<organism evidence="17 18">
    <name type="scientific">Exobacillus caeni</name>
    <dbReference type="NCBI Taxonomy" id="2574798"/>
    <lineage>
        <taxon>Bacteria</taxon>
        <taxon>Bacillati</taxon>
        <taxon>Bacillota</taxon>
        <taxon>Bacilli</taxon>
        <taxon>Bacillales</taxon>
        <taxon>Guptibacillaceae</taxon>
        <taxon>Exobacillus</taxon>
    </lineage>
</organism>
<evidence type="ECO:0000256" key="2">
    <source>
        <dbReference type="ARBA" id="ARBA00022741"/>
    </source>
</evidence>
<dbReference type="EC" id="3.1.-.-" evidence="13"/>
<evidence type="ECO:0000256" key="11">
    <source>
        <dbReference type="ARBA" id="ARBA00034617"/>
    </source>
</evidence>
<keyword evidence="7 13" id="KW-0067">ATP-binding</keyword>
<keyword evidence="6 13" id="KW-0269">Exonuclease</keyword>
<evidence type="ECO:0000256" key="8">
    <source>
        <dbReference type="ARBA" id="ARBA00023125"/>
    </source>
</evidence>
<dbReference type="InterPro" id="IPR014017">
    <property type="entry name" value="DNA_helicase_UvrD-like_C"/>
</dbReference>
<dbReference type="Gene3D" id="3.40.50.300">
    <property type="entry name" value="P-loop containing nucleotide triphosphate hydrolases"/>
    <property type="match status" value="3"/>
</dbReference>
<dbReference type="GO" id="GO:0003690">
    <property type="term" value="F:double-stranded DNA binding"/>
    <property type="evidence" value="ECO:0007669"/>
    <property type="project" value="UniProtKB-UniRule"/>
</dbReference>
<dbReference type="GO" id="GO:0043138">
    <property type="term" value="F:3'-5' DNA helicase activity"/>
    <property type="evidence" value="ECO:0007669"/>
    <property type="project" value="UniProtKB-UniRule"/>
</dbReference>
<keyword evidence="9 13" id="KW-0234">DNA repair</keyword>
<dbReference type="Pfam" id="PF13361">
    <property type="entry name" value="UvrD_C"/>
    <property type="match status" value="1"/>
</dbReference>
<dbReference type="InterPro" id="IPR027417">
    <property type="entry name" value="P-loop_NTPase"/>
</dbReference>
<dbReference type="InterPro" id="IPR038726">
    <property type="entry name" value="PDDEXK_AddAB-type"/>
</dbReference>